<feature type="domain" description="Disease resistance protein winged helix" evidence="7">
    <location>
        <begin position="25"/>
        <end position="95"/>
    </location>
</feature>
<keyword evidence="2" id="KW-0433">Leucine-rich repeat</keyword>
<evidence type="ECO:0000256" key="5">
    <source>
        <dbReference type="ARBA" id="ARBA00022821"/>
    </source>
</evidence>
<dbReference type="Proteomes" id="UP001289374">
    <property type="component" value="Unassembled WGS sequence"/>
</dbReference>
<organism evidence="8 9">
    <name type="scientific">Sesamum angolense</name>
    <dbReference type="NCBI Taxonomy" id="2727404"/>
    <lineage>
        <taxon>Eukaryota</taxon>
        <taxon>Viridiplantae</taxon>
        <taxon>Streptophyta</taxon>
        <taxon>Embryophyta</taxon>
        <taxon>Tracheophyta</taxon>
        <taxon>Spermatophyta</taxon>
        <taxon>Magnoliopsida</taxon>
        <taxon>eudicotyledons</taxon>
        <taxon>Gunneridae</taxon>
        <taxon>Pentapetalae</taxon>
        <taxon>asterids</taxon>
        <taxon>lamiids</taxon>
        <taxon>Lamiales</taxon>
        <taxon>Pedaliaceae</taxon>
        <taxon>Sesamum</taxon>
    </lineage>
</organism>
<keyword evidence="3" id="KW-0677">Repeat</keyword>
<gene>
    <name evidence="8" type="ORF">Sango_1621300</name>
</gene>
<accession>A0AAE2BRC5</accession>
<dbReference type="Gene3D" id="1.10.10.10">
    <property type="entry name" value="Winged helix-like DNA-binding domain superfamily/Winged helix DNA-binding domain"/>
    <property type="match status" value="1"/>
</dbReference>
<protein>
    <submittedName>
        <fullName evidence="8">Disease resistance RPP13-like protein 3</fullName>
    </submittedName>
</protein>
<dbReference type="GO" id="GO:0006952">
    <property type="term" value="P:defense response"/>
    <property type="evidence" value="ECO:0007669"/>
    <property type="project" value="UniProtKB-KW"/>
</dbReference>
<reference evidence="8" key="2">
    <citation type="journal article" date="2024" name="Plant">
        <title>Genomic evolution and insights into agronomic trait innovations of Sesamum species.</title>
        <authorList>
            <person name="Miao H."/>
            <person name="Wang L."/>
            <person name="Qu L."/>
            <person name="Liu H."/>
            <person name="Sun Y."/>
            <person name="Le M."/>
            <person name="Wang Q."/>
            <person name="Wei S."/>
            <person name="Zheng Y."/>
            <person name="Lin W."/>
            <person name="Duan Y."/>
            <person name="Cao H."/>
            <person name="Xiong S."/>
            <person name="Wang X."/>
            <person name="Wei L."/>
            <person name="Li C."/>
            <person name="Ma Q."/>
            <person name="Ju M."/>
            <person name="Zhao R."/>
            <person name="Li G."/>
            <person name="Mu C."/>
            <person name="Tian Q."/>
            <person name="Mei H."/>
            <person name="Zhang T."/>
            <person name="Gao T."/>
            <person name="Zhang H."/>
        </authorList>
    </citation>
    <scope>NUCLEOTIDE SEQUENCE</scope>
    <source>
        <strain evidence="8">K16</strain>
    </source>
</reference>
<dbReference type="PANTHER" id="PTHR15140:SF56">
    <property type="entry name" value="NB-ARC DOMAIN-CONTAINING PROTEIN"/>
    <property type="match status" value="1"/>
</dbReference>
<dbReference type="InterPro" id="IPR036388">
    <property type="entry name" value="WH-like_DNA-bd_sf"/>
</dbReference>
<dbReference type="Pfam" id="PF23559">
    <property type="entry name" value="WHD_DRP"/>
    <property type="match status" value="1"/>
</dbReference>
<reference evidence="8" key="1">
    <citation type="submission" date="2020-06" db="EMBL/GenBank/DDBJ databases">
        <authorList>
            <person name="Li T."/>
            <person name="Hu X."/>
            <person name="Zhang T."/>
            <person name="Song X."/>
            <person name="Zhang H."/>
            <person name="Dai N."/>
            <person name="Sheng W."/>
            <person name="Hou X."/>
            <person name="Wei L."/>
        </authorList>
    </citation>
    <scope>NUCLEOTIDE SEQUENCE</scope>
    <source>
        <strain evidence="8">K16</strain>
        <tissue evidence="8">Leaf</tissue>
    </source>
</reference>
<dbReference type="InterPro" id="IPR058922">
    <property type="entry name" value="WHD_DRP"/>
</dbReference>
<evidence type="ECO:0000256" key="2">
    <source>
        <dbReference type="ARBA" id="ARBA00022614"/>
    </source>
</evidence>
<sequence length="447" mass="51179">MENIIALSYDKLPYHLRACFLYLGMFPEDYEIPVWKLIRMWIAEGFIQEKSGISLEETAENYLEDLINRNLVRVDKRRPDGRVKTCRIHDMLRDFCRNEAGSGRENFLQEMKRSSSGFEPSINEVQKFRRLCIHSNILYFISWKPFGPRVRSFVCFSKEEVGLPSEHTSAIPAAFKLLRVLEVKPIKFTKIPSDMYQLIHLRHLKTNACTTLPKPGKSSKEGEKLRTLGTISPQSCTEEVFERARSLKKLGIRGRLALLIDGKSGSFDSLGKVENLEKLKLLNDVFPSPPSEGQLRGLPPPYKFPKKLKSLTLADTFLDWSNMSILGLLENLEVLKLKDKSFMGKCWEAADGGFRRLEVLHIGRTDLVFWIASAHHFPRLRRLELQNCEELKEVPIGLADIENFQVLDLYRTKFAAASAKKIGEAKKKQEQNGKAGGFKLSIFPIEE</sequence>
<evidence type="ECO:0000259" key="7">
    <source>
        <dbReference type="Pfam" id="PF23559"/>
    </source>
</evidence>
<dbReference type="InterPro" id="IPR032675">
    <property type="entry name" value="LRR_dom_sf"/>
</dbReference>
<dbReference type="Gene3D" id="3.80.10.10">
    <property type="entry name" value="Ribonuclease Inhibitor"/>
    <property type="match status" value="1"/>
</dbReference>
<dbReference type="GO" id="GO:0005524">
    <property type="term" value="F:ATP binding"/>
    <property type="evidence" value="ECO:0007669"/>
    <property type="project" value="UniProtKB-KW"/>
</dbReference>
<evidence type="ECO:0000313" key="8">
    <source>
        <dbReference type="EMBL" id="KAK4394670.1"/>
    </source>
</evidence>
<comment type="similarity">
    <text evidence="1">Belongs to the disease resistance NB-LRR family.</text>
</comment>
<evidence type="ECO:0000256" key="6">
    <source>
        <dbReference type="ARBA" id="ARBA00022840"/>
    </source>
</evidence>
<dbReference type="FunFam" id="1.10.10.10:FF:000322">
    <property type="entry name" value="Probable disease resistance protein At1g63360"/>
    <property type="match status" value="1"/>
</dbReference>
<keyword evidence="5" id="KW-0611">Plant defense</keyword>
<keyword evidence="9" id="KW-1185">Reference proteome</keyword>
<dbReference type="AlphaFoldDB" id="A0AAE2BRC5"/>
<dbReference type="EMBL" id="JACGWL010000009">
    <property type="protein sequence ID" value="KAK4394670.1"/>
    <property type="molecule type" value="Genomic_DNA"/>
</dbReference>
<dbReference type="PANTHER" id="PTHR15140">
    <property type="entry name" value="TUBULIN-SPECIFIC CHAPERONE E"/>
    <property type="match status" value="1"/>
</dbReference>
<comment type="caution">
    <text evidence="8">The sequence shown here is derived from an EMBL/GenBank/DDBJ whole genome shotgun (WGS) entry which is preliminary data.</text>
</comment>
<evidence type="ECO:0000313" key="9">
    <source>
        <dbReference type="Proteomes" id="UP001289374"/>
    </source>
</evidence>
<evidence type="ECO:0000256" key="1">
    <source>
        <dbReference type="ARBA" id="ARBA00008894"/>
    </source>
</evidence>
<keyword evidence="6" id="KW-0067">ATP-binding</keyword>
<evidence type="ECO:0000256" key="4">
    <source>
        <dbReference type="ARBA" id="ARBA00022741"/>
    </source>
</evidence>
<dbReference type="SUPFAM" id="SSF52058">
    <property type="entry name" value="L domain-like"/>
    <property type="match status" value="1"/>
</dbReference>
<proteinExistence type="inferred from homology"/>
<keyword evidence="4" id="KW-0547">Nucleotide-binding</keyword>
<evidence type="ECO:0000256" key="3">
    <source>
        <dbReference type="ARBA" id="ARBA00022737"/>
    </source>
</evidence>
<name>A0AAE2BRC5_9LAMI</name>